<evidence type="ECO:0000313" key="4">
    <source>
        <dbReference type="EMBL" id="KAB5591702.1"/>
    </source>
</evidence>
<dbReference type="PANTHER" id="PTHR37534:SF46">
    <property type="entry name" value="ZN(II)2CYS6 TRANSCRIPTION FACTOR (EUROFUNG)"/>
    <property type="match status" value="1"/>
</dbReference>
<organism evidence="4 5">
    <name type="scientific">Ceratobasidium theobromae</name>
    <dbReference type="NCBI Taxonomy" id="1582974"/>
    <lineage>
        <taxon>Eukaryota</taxon>
        <taxon>Fungi</taxon>
        <taxon>Dikarya</taxon>
        <taxon>Basidiomycota</taxon>
        <taxon>Agaricomycotina</taxon>
        <taxon>Agaricomycetes</taxon>
        <taxon>Cantharellales</taxon>
        <taxon>Ceratobasidiaceae</taxon>
        <taxon>Ceratobasidium</taxon>
    </lineage>
</organism>
<feature type="compositionally biased region" description="Polar residues" evidence="3">
    <location>
        <begin position="398"/>
        <end position="411"/>
    </location>
</feature>
<dbReference type="AlphaFoldDB" id="A0A5N5QIY4"/>
<gene>
    <name evidence="4" type="ORF">CTheo_4866</name>
</gene>
<evidence type="ECO:0000256" key="1">
    <source>
        <dbReference type="ARBA" id="ARBA00004123"/>
    </source>
</evidence>
<evidence type="ECO:0000256" key="2">
    <source>
        <dbReference type="ARBA" id="ARBA00023242"/>
    </source>
</evidence>
<evidence type="ECO:0000256" key="3">
    <source>
        <dbReference type="SAM" id="MobiDB-lite"/>
    </source>
</evidence>
<dbReference type="GO" id="GO:0005634">
    <property type="term" value="C:nucleus"/>
    <property type="evidence" value="ECO:0007669"/>
    <property type="project" value="UniProtKB-SubCell"/>
</dbReference>
<name>A0A5N5QIY4_9AGAM</name>
<comment type="subcellular location">
    <subcellularLocation>
        <location evidence="1">Nucleus</location>
    </subcellularLocation>
</comment>
<evidence type="ECO:0000313" key="5">
    <source>
        <dbReference type="Proteomes" id="UP000383932"/>
    </source>
</evidence>
<comment type="caution">
    <text evidence="4">The sequence shown here is derived from an EMBL/GenBank/DDBJ whole genome shotgun (WGS) entry which is preliminary data.</text>
</comment>
<keyword evidence="2" id="KW-0539">Nucleus</keyword>
<feature type="region of interest" description="Disordered" evidence="3">
    <location>
        <begin position="380"/>
        <end position="411"/>
    </location>
</feature>
<dbReference type="Pfam" id="PF11951">
    <property type="entry name" value="Fungal_trans_2"/>
    <property type="match status" value="2"/>
</dbReference>
<dbReference type="OrthoDB" id="3175741at2759"/>
<dbReference type="Proteomes" id="UP000383932">
    <property type="component" value="Unassembled WGS sequence"/>
</dbReference>
<dbReference type="PANTHER" id="PTHR37534">
    <property type="entry name" value="TRANSCRIPTIONAL ACTIVATOR PROTEIN UGA3"/>
    <property type="match status" value="1"/>
</dbReference>
<reference evidence="4 5" key="1">
    <citation type="journal article" date="2019" name="Fungal Biol. Biotechnol.">
        <title>Draft genome sequence of fastidious pathogen Ceratobasidium theobromae, which causes vascular-streak dieback in Theobroma cacao.</title>
        <authorList>
            <person name="Ali S.S."/>
            <person name="Asman A."/>
            <person name="Shao J."/>
            <person name="Firmansyah A.P."/>
            <person name="Susilo A.W."/>
            <person name="Rosmana A."/>
            <person name="McMahon P."/>
            <person name="Junaid M."/>
            <person name="Guest D."/>
            <person name="Kheng T.Y."/>
            <person name="Meinhardt L.W."/>
            <person name="Bailey B.A."/>
        </authorList>
    </citation>
    <scope>NUCLEOTIDE SEQUENCE [LARGE SCALE GENOMIC DNA]</scope>
    <source>
        <strain evidence="4 5">CT2</strain>
    </source>
</reference>
<accession>A0A5N5QIY4</accession>
<protein>
    <submittedName>
        <fullName evidence="4">Transcriptional regulatory protein</fullName>
    </submittedName>
</protein>
<sequence length="876" mass="99616">MISRLNSSNYSRWITFLSTRVHESFINGDSSQNLIYSRWIEDVERALKSALTRNLKPREAQDRLGDWLELAFSVPALWGANCDLTSIPLMNALASHRYELAYFTLMDSVCAMAFGLPQQVEYDTSLGISPLNPNPHESLHCFPTEFQIVLAEINACRDKSPTARDWREIEHHLIVWQPQPDERDSGWESWMVVAWLAVQESWRHTLLAYLYMVVCGASSDDPRIQSSVRQIFRVIGTVKKQESSEVSVPFFIQYLMAGICARSEKHRRLAREQLANVSESKLWLMRGVDFIPVLDHLWHGAAANEDSPGSNWDKLLDLQAKVWSLHQPLDYTSNMNKPRLDQTDTRNAINGAQYAKACPILGTERRVSDSSVCRTEPVHIQPKSGCQSVQGHGPKGGPSTQGYSEDTNAPASSSFDSFMSLEIYFSELVSSALDRNDDSIRRDPVIPVLKNSLPATNLVANHHTSPPSFLPQLLAFYTQIPYSPPDQPKALLNGCGVNEYVLSCCERKLEYSYFKPFENQIRQVFLSGLNASSFTRWIMVLSTRVYESLANGDTSQNQIYDQWIENIDHALRSALICNPGSHQIQRWLCDWLQVLLLRTRVVHTSMTYKALKSATPAFLQLVFSNPTLWPANCDLTSIPLANMLTSPRHELSYFALMDSICAMVFGLSQQVEYDTSFDRLPPNSNFHEWLHSSPAEFQIRLAEINACRDKSPIAPNWREIEHRLVTWQAQASRQAPEWESWVVVAWLAVQESWRHTLLTYLYMAVCGASSDDPRVQSSVRQIFQVIGTVKKPGSSELKISLFLQYLMVGICARSEKHRRLARDQLANVTETRLWLMRGVDFVPVLDHLWHGAAANGQAITWNDYMQSREIMLPIAL</sequence>
<dbReference type="InterPro" id="IPR021858">
    <property type="entry name" value="Fun_TF"/>
</dbReference>
<keyword evidence="5" id="KW-1185">Reference proteome</keyword>
<dbReference type="EMBL" id="SSOP01000093">
    <property type="protein sequence ID" value="KAB5591702.1"/>
    <property type="molecule type" value="Genomic_DNA"/>
</dbReference>
<proteinExistence type="predicted"/>